<proteinExistence type="predicted"/>
<dbReference type="Gene3D" id="3.30.429.10">
    <property type="entry name" value="Macrophage Migration Inhibitory Factor"/>
    <property type="match status" value="1"/>
</dbReference>
<accession>A0A261F6Y6</accession>
<dbReference type="EMBL" id="MWWT01000001">
    <property type="protein sequence ID" value="OZG54919.1"/>
    <property type="molecule type" value="Genomic_DNA"/>
</dbReference>
<keyword evidence="2" id="KW-1185">Reference proteome</keyword>
<dbReference type="RefSeq" id="WP_094726032.1">
    <property type="nucleotide sequence ID" value="NZ_JBHLWS010000010.1"/>
</dbReference>
<protein>
    <submittedName>
        <fullName evidence="1">MIF domain</fullName>
    </submittedName>
</protein>
<reference evidence="1 2" key="1">
    <citation type="journal article" date="2017" name="BMC Genomics">
        <title>Comparative genomic and phylogenomic analyses of the Bifidobacteriaceae family.</title>
        <authorList>
            <person name="Lugli G.A."/>
            <person name="Milani C."/>
            <person name="Turroni F."/>
            <person name="Duranti S."/>
            <person name="Mancabelli L."/>
            <person name="Mangifesta M."/>
            <person name="Ferrario C."/>
            <person name="Modesto M."/>
            <person name="Mattarelli P."/>
            <person name="Jiri K."/>
            <person name="van Sinderen D."/>
            <person name="Ventura M."/>
        </authorList>
    </citation>
    <scope>NUCLEOTIDE SEQUENCE [LARGE SCALE GENOMIC DNA]</scope>
    <source>
        <strain evidence="1 2">DSM 24762</strain>
    </source>
</reference>
<comment type="caution">
    <text evidence="1">The sequence shown here is derived from an EMBL/GenBank/DDBJ whole genome shotgun (WGS) entry which is preliminary data.</text>
</comment>
<name>A0A261F6Y6_9BIFI</name>
<evidence type="ECO:0000313" key="1">
    <source>
        <dbReference type="EMBL" id="OZG54919.1"/>
    </source>
</evidence>
<dbReference type="SUPFAM" id="SSF55331">
    <property type="entry name" value="Tautomerase/MIF"/>
    <property type="match status" value="1"/>
</dbReference>
<organism evidence="1 2">
    <name type="scientific">Alloscardovia macacae</name>
    <dbReference type="NCBI Taxonomy" id="1160091"/>
    <lineage>
        <taxon>Bacteria</taxon>
        <taxon>Bacillati</taxon>
        <taxon>Actinomycetota</taxon>
        <taxon>Actinomycetes</taxon>
        <taxon>Bifidobacteriales</taxon>
        <taxon>Bifidobacteriaceae</taxon>
        <taxon>Alloscardovia</taxon>
    </lineage>
</organism>
<gene>
    <name evidence="1" type="ORF">ALMA_0244</name>
</gene>
<dbReference type="AlphaFoldDB" id="A0A261F6Y6"/>
<sequence>MPVIHTHVSVKTTKEQRDELKQVYGQAITALPGKSEGWLMCPFEDDMPIYRSGTDDTPAAYIEVNAYGTSPAPRRAWEEMTAQIMPALERVLGIPQDRVYIRYTATPDWGWNGMNF</sequence>
<evidence type="ECO:0000313" key="2">
    <source>
        <dbReference type="Proteomes" id="UP000243657"/>
    </source>
</evidence>
<dbReference type="InterPro" id="IPR014347">
    <property type="entry name" value="Tautomerase/MIF_sf"/>
</dbReference>
<dbReference type="Proteomes" id="UP000243657">
    <property type="component" value="Unassembled WGS sequence"/>
</dbReference>